<evidence type="ECO:0000313" key="2">
    <source>
        <dbReference type="EMBL" id="QBI02391.1"/>
    </source>
</evidence>
<evidence type="ECO:0000313" key="3">
    <source>
        <dbReference type="Proteomes" id="UP000292307"/>
    </source>
</evidence>
<dbReference type="EMBL" id="CP036401">
    <property type="protein sequence ID" value="QBI02391.1"/>
    <property type="molecule type" value="Genomic_DNA"/>
</dbReference>
<reference evidence="2 3" key="2">
    <citation type="submission" date="2019-02" db="EMBL/GenBank/DDBJ databases">
        <title>Draft Genome Sequences of Six Type Strains of the Genus Massilia.</title>
        <authorList>
            <person name="Miess H."/>
            <person name="Frediansyhah A."/>
            <person name="Gross H."/>
        </authorList>
    </citation>
    <scope>NUCLEOTIDE SEQUENCE [LARGE SCALE GENOMIC DNA]</scope>
    <source>
        <strain evidence="2 3">DSM 17472</strain>
    </source>
</reference>
<sequence>MADLADLCPNCGHDYAPHVDRCENCHHDLGAPNVRAAMAAGERAALEKRCRDALEYAASQGYRHIVEDFRRHAARSRAVICKNIGAVYGIAAQARGSWLISSYHAQVAGGSRAPDGDDWDFARAHERRWFPNYSDKIQYGALSLTDTGLSGWGEVSLVLNETAIRGRASVGEENAVHFAQRLSPAEPFPKGFRATWDERGELCVAKLFKKVEATTGEADFAGILMSTPGDRDEANFVEVHIYGTLLLEGVACVRVARVYEQEFASLWATLGSRNIRVDFFDDEKVQA</sequence>
<evidence type="ECO:0000313" key="1">
    <source>
        <dbReference type="EMBL" id="GGY43189.1"/>
    </source>
</evidence>
<dbReference type="EMBL" id="BMWV01000005">
    <property type="protein sequence ID" value="GGY43189.1"/>
    <property type="molecule type" value="Genomic_DNA"/>
</dbReference>
<dbReference type="AlphaFoldDB" id="A0A411X095"/>
<reference evidence="1" key="3">
    <citation type="submission" date="2022-12" db="EMBL/GenBank/DDBJ databases">
        <authorList>
            <person name="Sun Q."/>
            <person name="Kim S."/>
        </authorList>
    </citation>
    <scope>NUCLEOTIDE SEQUENCE</scope>
    <source>
        <strain evidence="1">KCTC 12343</strain>
    </source>
</reference>
<dbReference type="Proteomes" id="UP000628442">
    <property type="component" value="Unassembled WGS sequence"/>
</dbReference>
<evidence type="ECO:0000313" key="4">
    <source>
        <dbReference type="Proteomes" id="UP000628442"/>
    </source>
</evidence>
<proteinExistence type="predicted"/>
<dbReference type="Proteomes" id="UP000292307">
    <property type="component" value="Chromosome"/>
</dbReference>
<organism evidence="1 4">
    <name type="scientific">Pseudoduganella albidiflava</name>
    <dbReference type="NCBI Taxonomy" id="321983"/>
    <lineage>
        <taxon>Bacteria</taxon>
        <taxon>Pseudomonadati</taxon>
        <taxon>Pseudomonadota</taxon>
        <taxon>Betaproteobacteria</taxon>
        <taxon>Burkholderiales</taxon>
        <taxon>Oxalobacteraceae</taxon>
        <taxon>Telluria group</taxon>
        <taxon>Pseudoduganella</taxon>
    </lineage>
</organism>
<dbReference type="OrthoDB" id="8456111at2"/>
<accession>A0A411X095</accession>
<name>A0A411X095_9BURK</name>
<evidence type="ECO:0008006" key="5">
    <source>
        <dbReference type="Google" id="ProtNLM"/>
    </source>
</evidence>
<gene>
    <name evidence="2" type="ORF">EYF70_17245</name>
    <name evidence="1" type="ORF">GCM10007387_26560</name>
</gene>
<keyword evidence="3" id="KW-1185">Reference proteome</keyword>
<protein>
    <recommendedName>
        <fullName evidence="5">Zinc ribbon domain-containing protein</fullName>
    </recommendedName>
</protein>
<reference evidence="1" key="1">
    <citation type="journal article" date="2014" name="Int. J. Syst. Evol. Microbiol.">
        <title>Complete genome sequence of Corynebacterium casei LMG S-19264T (=DSM 44701T), isolated from a smear-ripened cheese.</title>
        <authorList>
            <consortium name="US DOE Joint Genome Institute (JGI-PGF)"/>
            <person name="Walter F."/>
            <person name="Albersmeier A."/>
            <person name="Kalinowski J."/>
            <person name="Ruckert C."/>
        </authorList>
    </citation>
    <scope>NUCLEOTIDE SEQUENCE</scope>
    <source>
        <strain evidence="1">KCTC 12343</strain>
    </source>
</reference>
<dbReference type="RefSeq" id="WP_131146505.1">
    <property type="nucleotide sequence ID" value="NZ_BMWV01000005.1"/>
</dbReference>